<dbReference type="Proteomes" id="UP000471648">
    <property type="component" value="Unassembled WGS sequence"/>
</dbReference>
<sequence>MRSLPAPRFRRVAKLIAIDSAHRIALLSRRTGHRTWVLPQRCARLDETYGDAVAELCGNLLASYPIRLGSISGHCWAPAPEGLTPRADTRFYIVRVDAKPVDEGPGRSTLWAPRAVVGLWLGRPDVEAVKILVDGYLDGWLPDGPINLE</sequence>
<name>A0A6N9VEV5_STRMI</name>
<gene>
    <name evidence="1" type="ORF">G3I39_23435</name>
</gene>
<reference evidence="1 2" key="1">
    <citation type="submission" date="2020-01" db="EMBL/GenBank/DDBJ databases">
        <title>Insect and environment-associated Actinomycetes.</title>
        <authorList>
            <person name="Currrie C."/>
            <person name="Chevrette M."/>
            <person name="Carlson C."/>
            <person name="Stubbendieck R."/>
            <person name="Wendt-Pienkowski E."/>
        </authorList>
    </citation>
    <scope>NUCLEOTIDE SEQUENCE [LARGE SCALE GENOMIC DNA]</scope>
    <source>
        <strain evidence="1 2">SID14438</strain>
    </source>
</reference>
<evidence type="ECO:0000313" key="1">
    <source>
        <dbReference type="EMBL" id="NEB69982.1"/>
    </source>
</evidence>
<organism evidence="1 2">
    <name type="scientific">Streptomyces microflavus</name>
    <name type="common">Streptomyces lipmanii</name>
    <dbReference type="NCBI Taxonomy" id="1919"/>
    <lineage>
        <taxon>Bacteria</taxon>
        <taxon>Bacillati</taxon>
        <taxon>Actinomycetota</taxon>
        <taxon>Actinomycetes</taxon>
        <taxon>Kitasatosporales</taxon>
        <taxon>Streptomycetaceae</taxon>
        <taxon>Streptomyces</taxon>
    </lineage>
</organism>
<evidence type="ECO:0008006" key="3">
    <source>
        <dbReference type="Google" id="ProtNLM"/>
    </source>
</evidence>
<dbReference type="RefSeq" id="WP_164358031.1">
    <property type="nucleotide sequence ID" value="NZ_JAAGME010000991.1"/>
</dbReference>
<protein>
    <recommendedName>
        <fullName evidence="3">NUDIX hydrolase</fullName>
    </recommendedName>
</protein>
<proteinExistence type="predicted"/>
<comment type="caution">
    <text evidence="1">The sequence shown here is derived from an EMBL/GenBank/DDBJ whole genome shotgun (WGS) entry which is preliminary data.</text>
</comment>
<evidence type="ECO:0000313" key="2">
    <source>
        <dbReference type="Proteomes" id="UP000471648"/>
    </source>
</evidence>
<accession>A0A6N9VEV5</accession>
<dbReference type="EMBL" id="JAAGME010000991">
    <property type="protein sequence ID" value="NEB69982.1"/>
    <property type="molecule type" value="Genomic_DNA"/>
</dbReference>
<dbReference type="AlphaFoldDB" id="A0A6N9VEV5"/>